<feature type="transmembrane region" description="Helical" evidence="7">
    <location>
        <begin position="12"/>
        <end position="38"/>
    </location>
</feature>
<feature type="transmembrane region" description="Helical" evidence="7">
    <location>
        <begin position="44"/>
        <end position="64"/>
    </location>
</feature>
<dbReference type="Gene3D" id="1.20.1250.20">
    <property type="entry name" value="MFS general substrate transporter like domains"/>
    <property type="match status" value="1"/>
</dbReference>
<evidence type="ECO:0000256" key="6">
    <source>
        <dbReference type="ARBA" id="ARBA00023136"/>
    </source>
</evidence>
<dbReference type="InterPro" id="IPR050189">
    <property type="entry name" value="MFS_Efflux_Transporters"/>
</dbReference>
<feature type="transmembrane region" description="Helical" evidence="7">
    <location>
        <begin position="244"/>
        <end position="262"/>
    </location>
</feature>
<feature type="transmembrane region" description="Helical" evidence="7">
    <location>
        <begin position="208"/>
        <end position="232"/>
    </location>
</feature>
<evidence type="ECO:0000259" key="8">
    <source>
        <dbReference type="PROSITE" id="PS50850"/>
    </source>
</evidence>
<evidence type="ECO:0000256" key="1">
    <source>
        <dbReference type="ARBA" id="ARBA00004651"/>
    </source>
</evidence>
<keyword evidence="5 7" id="KW-1133">Transmembrane helix</keyword>
<feature type="transmembrane region" description="Helical" evidence="7">
    <location>
        <begin position="76"/>
        <end position="94"/>
    </location>
</feature>
<dbReference type="PANTHER" id="PTHR43124:SF3">
    <property type="entry name" value="CHLORAMPHENICOL EFFLUX PUMP RV0191"/>
    <property type="match status" value="1"/>
</dbReference>
<evidence type="ECO:0000313" key="10">
    <source>
        <dbReference type="Proteomes" id="UP000196594"/>
    </source>
</evidence>
<dbReference type="Pfam" id="PF07690">
    <property type="entry name" value="MFS_1"/>
    <property type="match status" value="1"/>
</dbReference>
<feature type="transmembrane region" description="Helical" evidence="7">
    <location>
        <begin position="329"/>
        <end position="359"/>
    </location>
</feature>
<sequence length="402" mass="42636">MFPTSNRGFLKFLIVLIAFQDVAAGVAGSIMADLIVAFPEFSPTTVMLIATIPGLLQIFPSLFYGKLANKFSKRSLLTTGLILFIIGGIMPFFLSNLFAIIVFRGILGLGVGITLPLSIDIITGFFDGRERDFLIGFGTSTIACVGAIFFQVVGGMLADAYGWNYGFLVYLFPIWILAITFMFLPEPKKQDVPNASIKDVLFKAPKTVYGFTIGQIIFSAFVFGYVTNISIIVQTEGLGNATEAGLAISLFTTGTLITGFMFGKLRSMLPNLIVPIGVLFTATGILWCSTVDSLTMIFVASVLGGMGLGIVIPGVLARVSELSNLAKGISYVGIAAAGQGLGGIVSPYMFATVLGIFGLEGGRSTLLVASIGLFVLAVVWAIITVRKSPVTVNDTDGQTEIA</sequence>
<keyword evidence="4 7" id="KW-0812">Transmembrane</keyword>
<evidence type="ECO:0000256" key="4">
    <source>
        <dbReference type="ARBA" id="ARBA00022692"/>
    </source>
</evidence>
<keyword evidence="10" id="KW-1185">Reference proteome</keyword>
<keyword evidence="6 7" id="KW-0472">Membrane</keyword>
<dbReference type="InterPro" id="IPR020846">
    <property type="entry name" value="MFS_dom"/>
</dbReference>
<evidence type="ECO:0000256" key="2">
    <source>
        <dbReference type="ARBA" id="ARBA00022448"/>
    </source>
</evidence>
<reference evidence="9 10" key="1">
    <citation type="journal article" date="2017" name="Int. J. Syst. Evol. Microbiol.">
        <title>Solibacillus kalamii sp. nov., isolated from a high-efficiency particulate arrestance filter system used in the International Space Station.</title>
        <authorList>
            <person name="Checinska Sielaff A."/>
            <person name="Kumar R.M."/>
            <person name="Pal D."/>
            <person name="Mayilraj S."/>
            <person name="Venkateswaran K."/>
        </authorList>
    </citation>
    <scope>NUCLEOTIDE SEQUENCE [LARGE SCALE GENOMIC DNA]</scope>
    <source>
        <strain evidence="9 10">ISSFR-015</strain>
    </source>
</reference>
<feature type="transmembrane region" description="Helical" evidence="7">
    <location>
        <begin position="133"/>
        <end position="153"/>
    </location>
</feature>
<feature type="transmembrane region" description="Helical" evidence="7">
    <location>
        <begin position="365"/>
        <end position="383"/>
    </location>
</feature>
<dbReference type="SUPFAM" id="SSF103473">
    <property type="entry name" value="MFS general substrate transporter"/>
    <property type="match status" value="1"/>
</dbReference>
<dbReference type="InterPro" id="IPR011701">
    <property type="entry name" value="MFS"/>
</dbReference>
<name>A0ABX3ZI20_9BACL</name>
<dbReference type="RefSeq" id="WP_087617049.1">
    <property type="nucleotide sequence ID" value="NZ_JAFBEY010000003.1"/>
</dbReference>
<keyword evidence="3" id="KW-1003">Cell membrane</keyword>
<evidence type="ECO:0000256" key="5">
    <source>
        <dbReference type="ARBA" id="ARBA00022989"/>
    </source>
</evidence>
<dbReference type="PANTHER" id="PTHR43124">
    <property type="entry name" value="PURINE EFFLUX PUMP PBUE"/>
    <property type="match status" value="1"/>
</dbReference>
<comment type="subcellular location">
    <subcellularLocation>
        <location evidence="1">Cell membrane</location>
        <topology evidence="1">Multi-pass membrane protein</topology>
    </subcellularLocation>
</comment>
<feature type="transmembrane region" description="Helical" evidence="7">
    <location>
        <begin position="165"/>
        <end position="184"/>
    </location>
</feature>
<dbReference type="PROSITE" id="PS50850">
    <property type="entry name" value="MFS"/>
    <property type="match status" value="1"/>
</dbReference>
<organism evidence="9 10">
    <name type="scientific">Solibacillus kalamii</name>
    <dbReference type="NCBI Taxonomy" id="1748298"/>
    <lineage>
        <taxon>Bacteria</taxon>
        <taxon>Bacillati</taxon>
        <taxon>Bacillota</taxon>
        <taxon>Bacilli</taxon>
        <taxon>Bacillales</taxon>
        <taxon>Caryophanaceae</taxon>
        <taxon>Solibacillus</taxon>
    </lineage>
</organism>
<evidence type="ECO:0000256" key="3">
    <source>
        <dbReference type="ARBA" id="ARBA00022475"/>
    </source>
</evidence>
<dbReference type="InterPro" id="IPR036259">
    <property type="entry name" value="MFS_trans_sf"/>
</dbReference>
<accession>A0ABX3ZI20</accession>
<dbReference type="EMBL" id="NHNT01000004">
    <property type="protein sequence ID" value="OUZ39219.1"/>
    <property type="molecule type" value="Genomic_DNA"/>
</dbReference>
<gene>
    <name evidence="9" type="ORF">CBM15_08145</name>
</gene>
<proteinExistence type="predicted"/>
<dbReference type="Proteomes" id="UP000196594">
    <property type="component" value="Unassembled WGS sequence"/>
</dbReference>
<feature type="transmembrane region" description="Helical" evidence="7">
    <location>
        <begin position="269"/>
        <end position="287"/>
    </location>
</feature>
<keyword evidence="2" id="KW-0813">Transport</keyword>
<protein>
    <submittedName>
        <fullName evidence="9">MFS transporter</fullName>
    </submittedName>
</protein>
<evidence type="ECO:0000256" key="7">
    <source>
        <dbReference type="SAM" id="Phobius"/>
    </source>
</evidence>
<comment type="caution">
    <text evidence="9">The sequence shown here is derived from an EMBL/GenBank/DDBJ whole genome shotgun (WGS) entry which is preliminary data.</text>
</comment>
<feature type="transmembrane region" description="Helical" evidence="7">
    <location>
        <begin position="100"/>
        <end position="126"/>
    </location>
</feature>
<feature type="domain" description="Major facilitator superfamily (MFS) profile" evidence="8">
    <location>
        <begin position="1"/>
        <end position="387"/>
    </location>
</feature>
<feature type="transmembrane region" description="Helical" evidence="7">
    <location>
        <begin position="293"/>
        <end position="317"/>
    </location>
</feature>
<evidence type="ECO:0000313" key="9">
    <source>
        <dbReference type="EMBL" id="OUZ39219.1"/>
    </source>
</evidence>